<evidence type="ECO:0000313" key="2">
    <source>
        <dbReference type="EMBL" id="MBY18726.1"/>
    </source>
</evidence>
<protein>
    <submittedName>
        <fullName evidence="2">Uncharacterized protein</fullName>
    </submittedName>
</protein>
<feature type="compositionally biased region" description="Acidic residues" evidence="1">
    <location>
        <begin position="140"/>
        <end position="158"/>
    </location>
</feature>
<dbReference type="AlphaFoldDB" id="A0A2S2NPP2"/>
<evidence type="ECO:0000256" key="1">
    <source>
        <dbReference type="SAM" id="MobiDB-lite"/>
    </source>
</evidence>
<feature type="region of interest" description="Disordered" evidence="1">
    <location>
        <begin position="1"/>
        <end position="231"/>
    </location>
</feature>
<accession>A0A2S2NPP2</accession>
<feature type="compositionally biased region" description="Polar residues" evidence="1">
    <location>
        <begin position="124"/>
        <end position="136"/>
    </location>
</feature>
<proteinExistence type="predicted"/>
<feature type="compositionally biased region" description="Basic and acidic residues" evidence="1">
    <location>
        <begin position="87"/>
        <end position="123"/>
    </location>
</feature>
<feature type="compositionally biased region" description="Acidic residues" evidence="1">
    <location>
        <begin position="69"/>
        <end position="86"/>
    </location>
</feature>
<feature type="compositionally biased region" description="Polar residues" evidence="1">
    <location>
        <begin position="16"/>
        <end position="25"/>
    </location>
</feature>
<feature type="compositionally biased region" description="Acidic residues" evidence="1">
    <location>
        <begin position="173"/>
        <end position="186"/>
    </location>
</feature>
<reference evidence="2" key="1">
    <citation type="submission" date="2018-04" db="EMBL/GenBank/DDBJ databases">
        <title>Transcriptome of Schizaphis graminum biotype I.</title>
        <authorList>
            <person name="Scully E.D."/>
            <person name="Geib S.M."/>
            <person name="Palmer N.A."/>
            <person name="Koch K."/>
            <person name="Bradshaw J."/>
            <person name="Heng-Moss T."/>
            <person name="Sarath G."/>
        </authorList>
    </citation>
    <scope>NUCLEOTIDE SEQUENCE</scope>
</reference>
<dbReference type="EMBL" id="GGMR01006107">
    <property type="protein sequence ID" value="MBY18726.1"/>
    <property type="molecule type" value="Transcribed_RNA"/>
</dbReference>
<feature type="compositionally biased region" description="Basic and acidic residues" evidence="1">
    <location>
        <begin position="187"/>
        <end position="202"/>
    </location>
</feature>
<gene>
    <name evidence="2" type="ORF">g.94514</name>
</gene>
<name>A0A2S2NPP2_SCHGA</name>
<organism evidence="2">
    <name type="scientific">Schizaphis graminum</name>
    <name type="common">Green bug aphid</name>
    <dbReference type="NCBI Taxonomy" id="13262"/>
    <lineage>
        <taxon>Eukaryota</taxon>
        <taxon>Metazoa</taxon>
        <taxon>Ecdysozoa</taxon>
        <taxon>Arthropoda</taxon>
        <taxon>Hexapoda</taxon>
        <taxon>Insecta</taxon>
        <taxon>Pterygota</taxon>
        <taxon>Neoptera</taxon>
        <taxon>Paraneoptera</taxon>
        <taxon>Hemiptera</taxon>
        <taxon>Sternorrhyncha</taxon>
        <taxon>Aphidomorpha</taxon>
        <taxon>Aphidoidea</taxon>
        <taxon>Aphididae</taxon>
        <taxon>Aphidini</taxon>
        <taxon>Schizaphis</taxon>
    </lineage>
</organism>
<sequence length="267" mass="30358">MQISRMPIPADDCANSEMSVDTSPSDTKTDDLETTTKVNGDSHKKLNGTIVDNSIEADETSERVIKKEEEEENDEEDHGDEDDEEKVEEKKDNKEKDPENKTEPLSKRTDKIVKNGVSEEQKSVETINDETSTNKNDSPEINDDKDEDDKLMEIDETEGQTNEDVVIKKESPEVDEPEVTEDIETQEIEKSINEKENHKDEIITTSNEVLKKSEETNPVNGEVKLSEDEKHLKSEKVNRKVLEEEDMSSEISTDTLSPKQVIKCKFL</sequence>